<keyword evidence="1" id="KW-0472">Membrane</keyword>
<dbReference type="GO" id="GO:0016020">
    <property type="term" value="C:membrane"/>
    <property type="evidence" value="ECO:0007669"/>
    <property type="project" value="InterPro"/>
</dbReference>
<evidence type="ECO:0000313" key="4">
    <source>
        <dbReference type="Proteomes" id="UP000017396"/>
    </source>
</evidence>
<dbReference type="KEGG" id="glj:GKIL_3691"/>
<sequence>MAAPDKQLPLRLLAGGLLGTGIVAVILLLFHPFVYVTEPGNATVMFNVFSGIEKGRVERSGATFVLPGIDGPTTYIVRTRVFQFTNDERSPNRAGNAISINTADGQAFFTDVFVALKPNAAVLDQLHATIGPRYMENIIVPTVRSKVRDVAASFSSADFYKKERRAEMEKKMTALISSEMPTGQLQQQKVPLIVIEDVYLGTAQFPEGLKASLEQKQVASITAQTAAVKAQIQQKETTRRLILAAANRKAIELQGQAAAKNAKLADLLFYEKLQDRIEAARSQGGEMPIRVIRVEGSDKSTVFLNVDPQRAAAAGSP</sequence>
<gene>
    <name evidence="3" type="ORF">GKIL_3691</name>
</gene>
<protein>
    <submittedName>
        <fullName evidence="3">SPFH/Band 7/PHB domain protein</fullName>
    </submittedName>
</protein>
<dbReference type="CDD" id="cd03401">
    <property type="entry name" value="SPFH_prohibitin"/>
    <property type="match status" value="1"/>
</dbReference>
<dbReference type="InterPro" id="IPR001107">
    <property type="entry name" value="Band_7"/>
</dbReference>
<organism evidence="3 4">
    <name type="scientific">Gloeobacter kilaueensis (strain ATCC BAA-2537 / CCAP 1431/1 / ULC 316 / JS1)</name>
    <dbReference type="NCBI Taxonomy" id="1183438"/>
    <lineage>
        <taxon>Bacteria</taxon>
        <taxon>Bacillati</taxon>
        <taxon>Cyanobacteriota</taxon>
        <taxon>Cyanophyceae</taxon>
        <taxon>Gloeobacterales</taxon>
        <taxon>Gloeobacteraceae</taxon>
        <taxon>Gloeobacter</taxon>
    </lineage>
</organism>
<feature type="transmembrane region" description="Helical" evidence="1">
    <location>
        <begin position="12"/>
        <end position="35"/>
    </location>
</feature>
<dbReference type="PANTHER" id="PTHR23222:SF0">
    <property type="entry name" value="PROHIBITIN 1"/>
    <property type="match status" value="1"/>
</dbReference>
<keyword evidence="4" id="KW-1185">Reference proteome</keyword>
<dbReference type="EMBL" id="CP003587">
    <property type="protein sequence ID" value="AGY59937.1"/>
    <property type="molecule type" value="Genomic_DNA"/>
</dbReference>
<dbReference type="Pfam" id="PF01145">
    <property type="entry name" value="Band_7"/>
    <property type="match status" value="1"/>
</dbReference>
<dbReference type="PANTHER" id="PTHR23222">
    <property type="entry name" value="PROHIBITIN"/>
    <property type="match status" value="1"/>
</dbReference>
<dbReference type="SUPFAM" id="SSF117892">
    <property type="entry name" value="Band 7/SPFH domain"/>
    <property type="match status" value="1"/>
</dbReference>
<name>U5QLS8_GLOK1</name>
<feature type="domain" description="Band 7" evidence="2">
    <location>
        <begin position="36"/>
        <end position="233"/>
    </location>
</feature>
<dbReference type="PATRIC" id="fig|1183438.3.peg.3627"/>
<keyword evidence="1" id="KW-1133">Transmembrane helix</keyword>
<accession>U5QLS8</accession>
<evidence type="ECO:0000313" key="3">
    <source>
        <dbReference type="EMBL" id="AGY59937.1"/>
    </source>
</evidence>
<evidence type="ECO:0000256" key="1">
    <source>
        <dbReference type="SAM" id="Phobius"/>
    </source>
</evidence>
<dbReference type="Proteomes" id="UP000017396">
    <property type="component" value="Chromosome"/>
</dbReference>
<dbReference type="STRING" id="1183438.GKIL_3691"/>
<proteinExistence type="predicted"/>
<keyword evidence="1" id="KW-0812">Transmembrane</keyword>
<dbReference type="InterPro" id="IPR000163">
    <property type="entry name" value="Prohibitin"/>
</dbReference>
<dbReference type="AlphaFoldDB" id="U5QLS8"/>
<dbReference type="eggNOG" id="COG0330">
    <property type="taxonomic scope" value="Bacteria"/>
</dbReference>
<dbReference type="HOGENOM" id="CLU_876493_0_0_3"/>
<reference evidence="3 4" key="1">
    <citation type="journal article" date="2013" name="PLoS ONE">
        <title>Cultivation and Complete Genome Sequencing of Gloeobacter kilaueensis sp. nov., from a Lava Cave in Kilauea Caldera, Hawai'i.</title>
        <authorList>
            <person name="Saw J.H."/>
            <person name="Schatz M."/>
            <person name="Brown M.V."/>
            <person name="Kunkel D.D."/>
            <person name="Foster J.S."/>
            <person name="Shick H."/>
            <person name="Christensen S."/>
            <person name="Hou S."/>
            <person name="Wan X."/>
            <person name="Donachie S.P."/>
        </authorList>
    </citation>
    <scope>NUCLEOTIDE SEQUENCE [LARGE SCALE GENOMIC DNA]</scope>
    <source>
        <strain evidence="4">JS</strain>
    </source>
</reference>
<dbReference type="OrthoDB" id="9792660at2"/>
<dbReference type="RefSeq" id="WP_023175254.1">
    <property type="nucleotide sequence ID" value="NC_022600.1"/>
</dbReference>
<evidence type="ECO:0000259" key="2">
    <source>
        <dbReference type="Pfam" id="PF01145"/>
    </source>
</evidence>
<dbReference type="InterPro" id="IPR036013">
    <property type="entry name" value="Band_7/SPFH_dom_sf"/>
</dbReference>